<name>A0A8B6GZF0_MYTGA</name>
<evidence type="ECO:0000313" key="4">
    <source>
        <dbReference type="Proteomes" id="UP000596742"/>
    </source>
</evidence>
<evidence type="ECO:0000256" key="1">
    <source>
        <dbReference type="SAM" id="MobiDB-lite"/>
    </source>
</evidence>
<dbReference type="Gene3D" id="3.30.70.330">
    <property type="match status" value="1"/>
</dbReference>
<feature type="domain" description="Macro" evidence="2">
    <location>
        <begin position="270"/>
        <end position="461"/>
    </location>
</feature>
<feature type="compositionally biased region" description="Basic and acidic residues" evidence="1">
    <location>
        <begin position="774"/>
        <end position="804"/>
    </location>
</feature>
<dbReference type="PANTHER" id="PTHR11106:SF111">
    <property type="entry name" value="MACRO DOMAIN-CONTAINING PROTEIN"/>
    <property type="match status" value="1"/>
</dbReference>
<proteinExistence type="predicted"/>
<dbReference type="SMART" id="SM00506">
    <property type="entry name" value="A1pp"/>
    <property type="match status" value="1"/>
</dbReference>
<dbReference type="InterPro" id="IPR002589">
    <property type="entry name" value="Macro_dom"/>
</dbReference>
<feature type="compositionally biased region" description="Basic and acidic residues" evidence="1">
    <location>
        <begin position="622"/>
        <end position="637"/>
    </location>
</feature>
<protein>
    <recommendedName>
        <fullName evidence="2">Macro domain-containing protein</fullName>
    </recommendedName>
</protein>
<dbReference type="Gene3D" id="3.40.220.10">
    <property type="entry name" value="Leucine Aminopeptidase, subunit E, domain 1"/>
    <property type="match status" value="1"/>
</dbReference>
<feature type="compositionally biased region" description="Polar residues" evidence="1">
    <location>
        <begin position="612"/>
        <end position="621"/>
    </location>
</feature>
<comment type="caution">
    <text evidence="3">The sequence shown here is derived from an EMBL/GenBank/DDBJ whole genome shotgun (WGS) entry which is preliminary data.</text>
</comment>
<feature type="compositionally biased region" description="Polar residues" evidence="1">
    <location>
        <begin position="677"/>
        <end position="691"/>
    </location>
</feature>
<dbReference type="Pfam" id="PF23085">
    <property type="entry name" value="RRM_PARP14_3"/>
    <property type="match status" value="1"/>
</dbReference>
<dbReference type="Pfam" id="PF01661">
    <property type="entry name" value="Macro"/>
    <property type="match status" value="1"/>
</dbReference>
<dbReference type="PANTHER" id="PTHR11106">
    <property type="entry name" value="GANGLIOSIDE INDUCED DIFFERENTIATION ASSOCIATED PROTEIN 2-RELATED"/>
    <property type="match status" value="1"/>
</dbReference>
<dbReference type="SUPFAM" id="SSF52949">
    <property type="entry name" value="Macro domain-like"/>
    <property type="match status" value="1"/>
</dbReference>
<dbReference type="Proteomes" id="UP000596742">
    <property type="component" value="Unassembled WGS sequence"/>
</dbReference>
<gene>
    <name evidence="3" type="ORF">MGAL_10B013709</name>
</gene>
<feature type="region of interest" description="Disordered" evidence="1">
    <location>
        <begin position="573"/>
        <end position="814"/>
    </location>
</feature>
<accession>A0A8B6GZF0</accession>
<dbReference type="InterPro" id="IPR043472">
    <property type="entry name" value="Macro_dom-like"/>
</dbReference>
<sequence length="814" mass="91354">MASSPGVRVFDVPKDASERDIKVYFSNPRNGGTKITRIYYPLQGNDAVVLFEGEKVNPKLYQLEHVLRARKLRVRPLQRQVFTKVTVELGKEITSLLDNDPKYLDDIQYDGELEVIAEDNYTITGDWYQIEWAWQYLDDVCNKRDDTVEFMPNGFDQHAYETLRGNSDDGANLGATSIKSEDDVPLLQYPHHTEQASDFKPYWTDSDERHNAESQFIDPFAFDDEESGLGLNMLARGLDMPHSSFPWLEHNMGRKEQKGYSVSHQDFQDVSLTYDFNVSSLKISVLMNDLLQETTDAIVTSASGDLSAQYGISRVIARSADPKLRNECREYIERHGQLSVGDVMHTSAGGAFDKKVGFVIHAVGPSWREYRNEESVHLLTCTYLNIFQYSSSNMWLTNIAMPLIGAGGVGFPLDVCVQAFYDALLLFVMDPENLSHLQEIHLVSNDEDSTCSTIVVLRSLLDIDQIATQEAAKDRYLKRTAEFGFKAKNVIIDREEQLLSVKDEDVKRDELEVKQPIPEVKQSGDLKEVEPVVDLTDDETISLSPKETTVSFTKSGSSNQGILRPTEPVTETIKDDTEKTSAVPQAETVIDSSSSDESIPFGMIDSDEDDTIPSNKLVSSSVDKHNDEKEYKVHHQSSDTTYFSGSFSDKHDTSNQDTKITGNEDKKITNTQDTKELNTSLNTQLDTSIGKTIQEESKDSSLTFDISDPKEVNGAIEDELQKSEDGTISSKDETSNVSLLSTSKKGRYDTSQKMSMDNGIDEHYTKTHISTEIGDLHENHSDKNENSTKTKDLSPDVYEVKVDNENTPGDISDT</sequence>
<dbReference type="EMBL" id="UYJE01009251">
    <property type="protein sequence ID" value="VDI71661.1"/>
    <property type="molecule type" value="Genomic_DNA"/>
</dbReference>
<keyword evidence="4" id="KW-1185">Reference proteome</keyword>
<feature type="compositionally biased region" description="Polar residues" evidence="1">
    <location>
        <begin position="735"/>
        <end position="755"/>
    </location>
</feature>
<reference evidence="3" key="1">
    <citation type="submission" date="2018-11" db="EMBL/GenBank/DDBJ databases">
        <authorList>
            <person name="Alioto T."/>
            <person name="Alioto T."/>
        </authorList>
    </citation>
    <scope>NUCLEOTIDE SEQUENCE</scope>
</reference>
<feature type="compositionally biased region" description="Basic and acidic residues" evidence="1">
    <location>
        <begin position="719"/>
        <end position="734"/>
    </location>
</feature>
<dbReference type="OrthoDB" id="6159982at2759"/>
<dbReference type="InterPro" id="IPR012677">
    <property type="entry name" value="Nucleotide-bd_a/b_plait_sf"/>
</dbReference>
<dbReference type="PROSITE" id="PS51154">
    <property type="entry name" value="MACRO"/>
    <property type="match status" value="1"/>
</dbReference>
<feature type="compositionally biased region" description="Polar residues" evidence="1">
    <location>
        <begin position="805"/>
        <end position="814"/>
    </location>
</feature>
<dbReference type="AlphaFoldDB" id="A0A8B6GZF0"/>
<evidence type="ECO:0000313" key="3">
    <source>
        <dbReference type="EMBL" id="VDI71661.1"/>
    </source>
</evidence>
<organism evidence="3 4">
    <name type="scientific">Mytilus galloprovincialis</name>
    <name type="common">Mediterranean mussel</name>
    <dbReference type="NCBI Taxonomy" id="29158"/>
    <lineage>
        <taxon>Eukaryota</taxon>
        <taxon>Metazoa</taxon>
        <taxon>Spiralia</taxon>
        <taxon>Lophotrochozoa</taxon>
        <taxon>Mollusca</taxon>
        <taxon>Bivalvia</taxon>
        <taxon>Autobranchia</taxon>
        <taxon>Pteriomorphia</taxon>
        <taxon>Mytilida</taxon>
        <taxon>Mytiloidea</taxon>
        <taxon>Mytilidae</taxon>
        <taxon>Mytilinae</taxon>
        <taxon>Mytilus</taxon>
    </lineage>
</organism>
<feature type="compositionally biased region" description="Polar residues" evidence="1">
    <location>
        <begin position="638"/>
        <end position="647"/>
    </location>
</feature>
<feature type="compositionally biased region" description="Basic and acidic residues" evidence="1">
    <location>
        <begin position="662"/>
        <end position="676"/>
    </location>
</feature>
<evidence type="ECO:0000259" key="2">
    <source>
        <dbReference type="PROSITE" id="PS51154"/>
    </source>
</evidence>